<evidence type="ECO:0000313" key="2">
    <source>
        <dbReference type="Proteomes" id="UP000789524"/>
    </source>
</evidence>
<gene>
    <name evidence="1" type="ORF">DCHRY22_LOCUS13604</name>
</gene>
<dbReference type="AlphaFoldDB" id="A0A8J2R156"/>
<proteinExistence type="predicted"/>
<comment type="caution">
    <text evidence="1">The sequence shown here is derived from an EMBL/GenBank/DDBJ whole genome shotgun (WGS) entry which is preliminary data.</text>
</comment>
<name>A0A8J2R156_9NEOP</name>
<dbReference type="EMBL" id="CAKASE010000079">
    <property type="protein sequence ID" value="CAG9580274.1"/>
    <property type="molecule type" value="Genomic_DNA"/>
</dbReference>
<sequence length="89" mass="9900">MLHDGRCPRSGSRVIMLPNTRSIKRQRAQPLGVNDRYLYGPVPWLHMIGSLRAAVHVRSTFPPRSRPRAVASLVPSVPAVVCPTHTQSH</sequence>
<organism evidence="1 2">
    <name type="scientific">Danaus chrysippus</name>
    <name type="common">African queen</name>
    <dbReference type="NCBI Taxonomy" id="151541"/>
    <lineage>
        <taxon>Eukaryota</taxon>
        <taxon>Metazoa</taxon>
        <taxon>Ecdysozoa</taxon>
        <taxon>Arthropoda</taxon>
        <taxon>Hexapoda</taxon>
        <taxon>Insecta</taxon>
        <taxon>Pterygota</taxon>
        <taxon>Neoptera</taxon>
        <taxon>Endopterygota</taxon>
        <taxon>Lepidoptera</taxon>
        <taxon>Glossata</taxon>
        <taxon>Ditrysia</taxon>
        <taxon>Papilionoidea</taxon>
        <taxon>Nymphalidae</taxon>
        <taxon>Danainae</taxon>
        <taxon>Danaini</taxon>
        <taxon>Danaina</taxon>
        <taxon>Danaus</taxon>
        <taxon>Anosia</taxon>
    </lineage>
</organism>
<accession>A0A8J2R156</accession>
<keyword evidence="2" id="KW-1185">Reference proteome</keyword>
<protein>
    <submittedName>
        <fullName evidence="1">(African queen) hypothetical protein</fullName>
    </submittedName>
</protein>
<reference evidence="1" key="1">
    <citation type="submission" date="2021-09" db="EMBL/GenBank/DDBJ databases">
        <authorList>
            <person name="Martin H S."/>
        </authorList>
    </citation>
    <scope>NUCLEOTIDE SEQUENCE</scope>
</reference>
<evidence type="ECO:0000313" key="1">
    <source>
        <dbReference type="EMBL" id="CAG9580274.1"/>
    </source>
</evidence>
<dbReference type="Proteomes" id="UP000789524">
    <property type="component" value="Unassembled WGS sequence"/>
</dbReference>